<evidence type="ECO:0000259" key="1">
    <source>
        <dbReference type="Pfam" id="PF00248"/>
    </source>
</evidence>
<dbReference type="AlphaFoldDB" id="A0A0F8D4L4"/>
<evidence type="ECO:0000313" key="3">
    <source>
        <dbReference type="Proteomes" id="UP000053331"/>
    </source>
</evidence>
<dbReference type="InterPro" id="IPR036812">
    <property type="entry name" value="NAD(P)_OxRdtase_dom_sf"/>
</dbReference>
<dbReference type="PANTHER" id="PTHR43312">
    <property type="entry name" value="D-THREO-ALDOSE 1-DEHYDROGENASE"/>
    <property type="match status" value="1"/>
</dbReference>
<dbReference type="EMBL" id="JNFH02000092">
    <property type="protein sequence ID" value="KKF39184.1"/>
    <property type="molecule type" value="Genomic_DNA"/>
</dbReference>
<sequence>MNHRTLGNVGAVSEVGYGSWQIGSDWGDVSESEAVEAVEAARDAGIDFFDTADVYGDGRSEQILGDVLEADIASGDVTVATKAGRRLDPHVADEYNEANLRRFVNRSRENLGVETLDLVQLHCPPTDAYYQPETFDALETLADEGKIANYGVSVERVEEGLKAIEYPGVESVQIIFNPFRQRPAELFLDEAAACDVGVICRVPLASGLLTGALSRDTEFAEDDHRNYNREGDAFDVGETFAGVPYEVGLDAADALAERVDAVADDPTDATGDDCSLPQLSLRWILDHDAVSTVIPGSTTPEHIRSNAAVSDLAPLGEADHEAVADVYDEFVREYVHQRW</sequence>
<dbReference type="Proteomes" id="UP000053331">
    <property type="component" value="Unassembled WGS sequence"/>
</dbReference>
<comment type="caution">
    <text evidence="2">The sequence shown here is derived from an EMBL/GenBank/DDBJ whole genome shotgun (WGS) entry which is preliminary data.</text>
</comment>
<feature type="domain" description="NADP-dependent oxidoreductase" evidence="1">
    <location>
        <begin position="15"/>
        <end position="327"/>
    </location>
</feature>
<organism evidence="2 3">
    <name type="scientific">Halorubrum saccharovorum</name>
    <dbReference type="NCBI Taxonomy" id="2248"/>
    <lineage>
        <taxon>Archaea</taxon>
        <taxon>Methanobacteriati</taxon>
        <taxon>Methanobacteriota</taxon>
        <taxon>Stenosarchaea group</taxon>
        <taxon>Halobacteria</taxon>
        <taxon>Halobacteriales</taxon>
        <taxon>Haloferacaceae</taxon>
        <taxon>Halorubrum</taxon>
    </lineage>
</organism>
<dbReference type="OrthoDB" id="275427at2157"/>
<dbReference type="InterPro" id="IPR023210">
    <property type="entry name" value="NADP_OxRdtase_dom"/>
</dbReference>
<gene>
    <name evidence="2" type="ORF">FK85_30555</name>
</gene>
<dbReference type="PANTHER" id="PTHR43312:SF1">
    <property type="entry name" value="NADP-DEPENDENT OXIDOREDUCTASE DOMAIN-CONTAINING PROTEIN"/>
    <property type="match status" value="1"/>
</dbReference>
<keyword evidence="3" id="KW-1185">Reference proteome</keyword>
<accession>A0A0F8D4L4</accession>
<dbReference type="SUPFAM" id="SSF51430">
    <property type="entry name" value="NAD(P)-linked oxidoreductase"/>
    <property type="match status" value="1"/>
</dbReference>
<dbReference type="RefSeq" id="WP_050026653.1">
    <property type="nucleotide sequence ID" value="NZ_JNFH02000092.1"/>
</dbReference>
<dbReference type="CDD" id="cd19086">
    <property type="entry name" value="AKR_AKR11C1"/>
    <property type="match status" value="1"/>
</dbReference>
<protein>
    <submittedName>
        <fullName evidence="2">Aldo/keto reductase</fullName>
    </submittedName>
</protein>
<evidence type="ECO:0000313" key="2">
    <source>
        <dbReference type="EMBL" id="KKF39184.1"/>
    </source>
</evidence>
<proteinExistence type="predicted"/>
<name>A0A0F8D4L4_9EURY</name>
<reference evidence="2 3" key="1">
    <citation type="journal article" date="2015" name="Genome Announc.">
        <title>Draft genome sequence of a Halorubrum H3 strain isolated from the burlinskoye salt lake (Altai Krai, Russia).</title>
        <authorList>
            <person name="Rozanov A.S."/>
            <person name="Bryanskaya A.V."/>
            <person name="Malup T.K."/>
            <person name="Kotenko A.V."/>
            <person name="Peltek S.E."/>
        </authorList>
    </citation>
    <scope>NUCLEOTIDE SEQUENCE [LARGE SCALE GENOMIC DNA]</scope>
    <source>
        <strain evidence="2 3">H3</strain>
    </source>
</reference>
<dbReference type="Gene3D" id="3.20.20.100">
    <property type="entry name" value="NADP-dependent oxidoreductase domain"/>
    <property type="match status" value="1"/>
</dbReference>
<dbReference type="Pfam" id="PF00248">
    <property type="entry name" value="Aldo_ket_red"/>
    <property type="match status" value="1"/>
</dbReference>
<dbReference type="InterPro" id="IPR053135">
    <property type="entry name" value="AKR2_Oxidoreductase"/>
</dbReference>